<evidence type="ECO:0000313" key="10">
    <source>
        <dbReference type="Proteomes" id="UP000283509"/>
    </source>
</evidence>
<dbReference type="EC" id="2.3.2.23" evidence="3"/>
<sequence length="150" mass="17030">MVKDSLLLVPQEMQDLADDPLGQFSVGPVGNDLFHCQATILGPRDSPYEGGLFDLSVDFPKSYPFQPPQIKFKTPIYHMNVGPYGDICLDILDKNWSPALSISKVLLVICVLMTDPNPDDPLRFNLRDEYRKDSSAYENQAREWTRQHAM</sequence>
<evidence type="ECO:0000256" key="1">
    <source>
        <dbReference type="ARBA" id="ARBA00000485"/>
    </source>
</evidence>
<dbReference type="GO" id="GO:0005524">
    <property type="term" value="F:ATP binding"/>
    <property type="evidence" value="ECO:0007669"/>
    <property type="project" value="UniProtKB-KW"/>
</dbReference>
<evidence type="ECO:0000256" key="5">
    <source>
        <dbReference type="ARBA" id="ARBA00022741"/>
    </source>
</evidence>
<evidence type="ECO:0000256" key="2">
    <source>
        <dbReference type="ARBA" id="ARBA00004906"/>
    </source>
</evidence>
<protein>
    <recommendedName>
        <fullName evidence="3">E2 ubiquitin-conjugating enzyme</fullName>
        <ecNumber evidence="3">2.3.2.23</ecNumber>
    </recommendedName>
</protein>
<reference evidence="9 10" key="1">
    <citation type="submission" date="2018-04" db="EMBL/GenBank/DDBJ databases">
        <authorList>
            <person name="Zhang X."/>
            <person name="Yuan J."/>
            <person name="Li F."/>
            <person name="Xiang J."/>
        </authorList>
    </citation>
    <scope>NUCLEOTIDE SEQUENCE [LARGE SCALE GENOMIC DNA]</scope>
    <source>
        <tissue evidence="9">Muscle</tissue>
    </source>
</reference>
<evidence type="ECO:0000256" key="6">
    <source>
        <dbReference type="ARBA" id="ARBA00022786"/>
    </source>
</evidence>
<keyword evidence="5" id="KW-0547">Nucleotide-binding</keyword>
<dbReference type="SMART" id="SM00212">
    <property type="entry name" value="UBCc"/>
    <property type="match status" value="1"/>
</dbReference>
<dbReference type="FunFam" id="3.10.110.10:FF:000101">
    <property type="entry name" value="Ubiquitin-conjugating enzyme E2 D2"/>
    <property type="match status" value="1"/>
</dbReference>
<dbReference type="Pfam" id="PF00179">
    <property type="entry name" value="UQ_con"/>
    <property type="match status" value="1"/>
</dbReference>
<evidence type="ECO:0000256" key="3">
    <source>
        <dbReference type="ARBA" id="ARBA00012486"/>
    </source>
</evidence>
<evidence type="ECO:0000259" key="8">
    <source>
        <dbReference type="PROSITE" id="PS50127"/>
    </source>
</evidence>
<dbReference type="OrthoDB" id="7851174at2759"/>
<accession>A0A3R7M320</accession>
<feature type="domain" description="UBC core" evidence="8">
    <location>
        <begin position="4"/>
        <end position="150"/>
    </location>
</feature>
<dbReference type="EMBL" id="QCYY01002414">
    <property type="protein sequence ID" value="ROT70510.1"/>
    <property type="molecule type" value="Genomic_DNA"/>
</dbReference>
<evidence type="ECO:0000313" key="9">
    <source>
        <dbReference type="EMBL" id="ROT70510.1"/>
    </source>
</evidence>
<dbReference type="Gene3D" id="3.10.110.10">
    <property type="entry name" value="Ubiquitin Conjugating Enzyme"/>
    <property type="match status" value="1"/>
</dbReference>
<dbReference type="Proteomes" id="UP000283509">
    <property type="component" value="Unassembled WGS sequence"/>
</dbReference>
<dbReference type="GO" id="GO:0061631">
    <property type="term" value="F:ubiquitin conjugating enzyme activity"/>
    <property type="evidence" value="ECO:0007669"/>
    <property type="project" value="UniProtKB-EC"/>
</dbReference>
<keyword evidence="7" id="KW-0067">ATP-binding</keyword>
<name>A0A3R7M320_PENVA</name>
<organism evidence="9 10">
    <name type="scientific">Penaeus vannamei</name>
    <name type="common">Whiteleg shrimp</name>
    <name type="synonym">Litopenaeus vannamei</name>
    <dbReference type="NCBI Taxonomy" id="6689"/>
    <lineage>
        <taxon>Eukaryota</taxon>
        <taxon>Metazoa</taxon>
        <taxon>Ecdysozoa</taxon>
        <taxon>Arthropoda</taxon>
        <taxon>Crustacea</taxon>
        <taxon>Multicrustacea</taxon>
        <taxon>Malacostraca</taxon>
        <taxon>Eumalacostraca</taxon>
        <taxon>Eucarida</taxon>
        <taxon>Decapoda</taxon>
        <taxon>Dendrobranchiata</taxon>
        <taxon>Penaeoidea</taxon>
        <taxon>Penaeidae</taxon>
        <taxon>Penaeus</taxon>
    </lineage>
</organism>
<comment type="caution">
    <text evidence="9">The sequence shown here is derived from an EMBL/GenBank/DDBJ whole genome shotgun (WGS) entry which is preliminary data.</text>
</comment>
<dbReference type="InterPro" id="IPR000608">
    <property type="entry name" value="UBC"/>
</dbReference>
<evidence type="ECO:0000256" key="7">
    <source>
        <dbReference type="ARBA" id="ARBA00022840"/>
    </source>
</evidence>
<keyword evidence="10" id="KW-1185">Reference proteome</keyword>
<dbReference type="SUPFAM" id="SSF54495">
    <property type="entry name" value="UBC-like"/>
    <property type="match status" value="1"/>
</dbReference>
<proteinExistence type="predicted"/>
<dbReference type="PANTHER" id="PTHR24068">
    <property type="entry name" value="UBIQUITIN-CONJUGATING ENZYME E2"/>
    <property type="match status" value="1"/>
</dbReference>
<reference evidence="9 10" key="2">
    <citation type="submission" date="2019-01" db="EMBL/GenBank/DDBJ databases">
        <title>The decoding of complex shrimp genome reveals the adaptation for benthos swimmer, frequently molting mechanism and breeding impact on genome.</title>
        <authorList>
            <person name="Sun Y."/>
            <person name="Gao Y."/>
            <person name="Yu Y."/>
        </authorList>
    </citation>
    <scope>NUCLEOTIDE SEQUENCE [LARGE SCALE GENOMIC DNA]</scope>
    <source>
        <tissue evidence="9">Muscle</tissue>
    </source>
</reference>
<evidence type="ECO:0000256" key="4">
    <source>
        <dbReference type="ARBA" id="ARBA00022679"/>
    </source>
</evidence>
<keyword evidence="6" id="KW-0833">Ubl conjugation pathway</keyword>
<dbReference type="GO" id="GO:0006511">
    <property type="term" value="P:ubiquitin-dependent protein catabolic process"/>
    <property type="evidence" value="ECO:0007669"/>
    <property type="project" value="UniProtKB-ARBA"/>
</dbReference>
<comment type="pathway">
    <text evidence="2">Protein modification; protein ubiquitination.</text>
</comment>
<dbReference type="PROSITE" id="PS50127">
    <property type="entry name" value="UBC_2"/>
    <property type="match status" value="1"/>
</dbReference>
<keyword evidence="4" id="KW-0808">Transferase</keyword>
<dbReference type="STRING" id="6689.A0A3R7M320"/>
<dbReference type="AlphaFoldDB" id="A0A3R7M320"/>
<gene>
    <name evidence="9" type="ORF">C7M84_011186</name>
</gene>
<dbReference type="InterPro" id="IPR016135">
    <property type="entry name" value="UBQ-conjugating_enzyme/RWD"/>
</dbReference>
<comment type="catalytic activity">
    <reaction evidence="1">
        <text>S-ubiquitinyl-[E1 ubiquitin-activating enzyme]-L-cysteine + [E2 ubiquitin-conjugating enzyme]-L-cysteine = [E1 ubiquitin-activating enzyme]-L-cysteine + S-ubiquitinyl-[E2 ubiquitin-conjugating enzyme]-L-cysteine.</text>
        <dbReference type="EC" id="2.3.2.23"/>
    </reaction>
</comment>